<evidence type="ECO:0000313" key="2">
    <source>
        <dbReference type="EMBL" id="OHA21002.1"/>
    </source>
</evidence>
<keyword evidence="1" id="KW-1133">Transmembrane helix</keyword>
<proteinExistence type="predicted"/>
<keyword evidence="1" id="KW-0472">Membrane</keyword>
<dbReference type="Proteomes" id="UP000178121">
    <property type="component" value="Unassembled WGS sequence"/>
</dbReference>
<sequence length="175" mass="18321">MEPENTQEQQQQVGGKSKTGVYIVVGIVVLLVIGWLVKGVMFRSVTGVDVDRNLGGATTYSNEEGSVTVGGNKLPDNWPSDAPAYKNATIQYSGTSNPQTGEAGAAVVFTTTDSVETVVRFYEKELAANGWTVEQTAAIGGSTVIAAKKDTRSLGLYVVDSGNGEVSVTLGISMP</sequence>
<comment type="caution">
    <text evidence="2">The sequence shown here is derived from an EMBL/GenBank/DDBJ whole genome shotgun (WGS) entry which is preliminary data.</text>
</comment>
<gene>
    <name evidence="2" type="ORF">A2849_01695</name>
</gene>
<evidence type="ECO:0000313" key="3">
    <source>
        <dbReference type="Proteomes" id="UP000178121"/>
    </source>
</evidence>
<protein>
    <submittedName>
        <fullName evidence="2">Uncharacterized protein</fullName>
    </submittedName>
</protein>
<reference evidence="2 3" key="1">
    <citation type="journal article" date="2016" name="Nat. Commun.">
        <title>Thousands of microbial genomes shed light on interconnected biogeochemical processes in an aquifer system.</title>
        <authorList>
            <person name="Anantharaman K."/>
            <person name="Brown C.T."/>
            <person name="Hug L.A."/>
            <person name="Sharon I."/>
            <person name="Castelle C.J."/>
            <person name="Probst A.J."/>
            <person name="Thomas B.C."/>
            <person name="Singh A."/>
            <person name="Wilkins M.J."/>
            <person name="Karaoz U."/>
            <person name="Brodie E.L."/>
            <person name="Williams K.H."/>
            <person name="Hubbard S.S."/>
            <person name="Banfield J.F."/>
        </authorList>
    </citation>
    <scope>NUCLEOTIDE SEQUENCE [LARGE SCALE GENOMIC DNA]</scope>
</reference>
<organism evidence="2 3">
    <name type="scientific">Candidatus Taylorbacteria bacterium RIFCSPHIGHO2_01_FULL_51_15</name>
    <dbReference type="NCBI Taxonomy" id="1802304"/>
    <lineage>
        <taxon>Bacteria</taxon>
        <taxon>Candidatus Tayloriibacteriota</taxon>
    </lineage>
</organism>
<name>A0A1G2MDA0_9BACT</name>
<feature type="transmembrane region" description="Helical" evidence="1">
    <location>
        <begin position="20"/>
        <end position="37"/>
    </location>
</feature>
<keyword evidence="1" id="KW-0812">Transmembrane</keyword>
<evidence type="ECO:0000256" key="1">
    <source>
        <dbReference type="SAM" id="Phobius"/>
    </source>
</evidence>
<dbReference type="EMBL" id="MHRI01000017">
    <property type="protein sequence ID" value="OHA21002.1"/>
    <property type="molecule type" value="Genomic_DNA"/>
</dbReference>
<dbReference type="AlphaFoldDB" id="A0A1G2MDA0"/>
<accession>A0A1G2MDA0</accession>